<evidence type="ECO:0000313" key="2">
    <source>
        <dbReference type="Proteomes" id="UP001433508"/>
    </source>
</evidence>
<proteinExistence type="predicted"/>
<name>A0ACC3SR99_LIPKO</name>
<protein>
    <submittedName>
        <fullName evidence="1">Uncharacterized protein</fullName>
    </submittedName>
</protein>
<comment type="caution">
    <text evidence="1">The sequence shown here is derived from an EMBL/GenBank/DDBJ whole genome shotgun (WGS) entry which is preliminary data.</text>
</comment>
<accession>A0ACC3SR99</accession>
<sequence>MSPPPPLKDEPTFHFRFSDLVMTRVRRALRAGFEELAPELGTRRLSEVTLDGGGSANTIGQFKPDTAFILVGVSLTTGANRAPGDLKVSWKWHSSMRFSQSTPLQREYKQALAQVNFYMDQHNARHGFILTNVEFVAFKRLDRNGRLAVATPITWTSGGAGRLSVLLGLWYLGTLAAEDDNWTLNN</sequence>
<evidence type="ECO:0000313" key="1">
    <source>
        <dbReference type="EMBL" id="KAK9234130.1"/>
    </source>
</evidence>
<organism evidence="1 2">
    <name type="scientific">Lipomyces kononenkoae</name>
    <name type="common">Yeast</name>
    <dbReference type="NCBI Taxonomy" id="34357"/>
    <lineage>
        <taxon>Eukaryota</taxon>
        <taxon>Fungi</taxon>
        <taxon>Dikarya</taxon>
        <taxon>Ascomycota</taxon>
        <taxon>Saccharomycotina</taxon>
        <taxon>Lipomycetes</taxon>
        <taxon>Lipomycetales</taxon>
        <taxon>Lipomycetaceae</taxon>
        <taxon>Lipomyces</taxon>
    </lineage>
</organism>
<dbReference type="EMBL" id="MU971513">
    <property type="protein sequence ID" value="KAK9234130.1"/>
    <property type="molecule type" value="Genomic_DNA"/>
</dbReference>
<dbReference type="Proteomes" id="UP001433508">
    <property type="component" value="Unassembled WGS sequence"/>
</dbReference>
<gene>
    <name evidence="1" type="ORF">V1525DRAFT_79617</name>
</gene>
<reference evidence="2" key="1">
    <citation type="journal article" date="2024" name="Front. Bioeng. Biotechnol.">
        <title>Genome-scale model development and genomic sequencing of the oleaginous clade Lipomyces.</title>
        <authorList>
            <person name="Czajka J.J."/>
            <person name="Han Y."/>
            <person name="Kim J."/>
            <person name="Mondo S.J."/>
            <person name="Hofstad B.A."/>
            <person name="Robles A."/>
            <person name="Haridas S."/>
            <person name="Riley R."/>
            <person name="LaButti K."/>
            <person name="Pangilinan J."/>
            <person name="Andreopoulos W."/>
            <person name="Lipzen A."/>
            <person name="Yan J."/>
            <person name="Wang M."/>
            <person name="Ng V."/>
            <person name="Grigoriev I.V."/>
            <person name="Spatafora J.W."/>
            <person name="Magnuson J.K."/>
            <person name="Baker S.E."/>
            <person name="Pomraning K.R."/>
        </authorList>
    </citation>
    <scope>NUCLEOTIDE SEQUENCE [LARGE SCALE GENOMIC DNA]</scope>
    <source>
        <strain evidence="2">CBS 7786</strain>
    </source>
</reference>
<keyword evidence="2" id="KW-1185">Reference proteome</keyword>